<dbReference type="InterPro" id="IPR058792">
    <property type="entry name" value="Beta-barrel_RND_2"/>
</dbReference>
<evidence type="ECO:0000256" key="3">
    <source>
        <dbReference type="SAM" id="SignalP"/>
    </source>
</evidence>
<feature type="domain" description="CusB-like beta-barrel" evidence="6">
    <location>
        <begin position="244"/>
        <end position="317"/>
    </location>
</feature>
<dbReference type="Gene3D" id="2.40.50.100">
    <property type="match status" value="1"/>
</dbReference>
<name>A0ABZ2UAS4_9FLAO</name>
<feature type="domain" description="CusB-like barrel-sandwich hybrid" evidence="5">
    <location>
        <begin position="116"/>
        <end position="238"/>
    </location>
</feature>
<dbReference type="Pfam" id="PF25919">
    <property type="entry name" value="BSH_CusB"/>
    <property type="match status" value="1"/>
</dbReference>
<feature type="domain" description="Multidrug resistance protein MdtA-like C-terminal permuted SH3" evidence="7">
    <location>
        <begin position="324"/>
        <end position="383"/>
    </location>
</feature>
<keyword evidence="3" id="KW-0732">Signal</keyword>
<dbReference type="PANTHER" id="PTHR30097">
    <property type="entry name" value="CATION EFFLUX SYSTEM PROTEIN CUSB"/>
    <property type="match status" value="1"/>
</dbReference>
<dbReference type="Pfam" id="PF25954">
    <property type="entry name" value="Beta-barrel_RND_2"/>
    <property type="match status" value="1"/>
</dbReference>
<dbReference type="Pfam" id="PF19335">
    <property type="entry name" value="HMBD"/>
    <property type="match status" value="1"/>
</dbReference>
<feature type="signal peptide" evidence="3">
    <location>
        <begin position="1"/>
        <end position="22"/>
    </location>
</feature>
<keyword evidence="9" id="KW-1185">Reference proteome</keyword>
<dbReference type="Pfam" id="PF25967">
    <property type="entry name" value="RND-MFP_C"/>
    <property type="match status" value="1"/>
</dbReference>
<evidence type="ECO:0000313" key="9">
    <source>
        <dbReference type="Proteomes" id="UP001623852"/>
    </source>
</evidence>
<keyword evidence="2" id="KW-0813">Transport</keyword>
<dbReference type="InterPro" id="IPR045800">
    <property type="entry name" value="HMBD"/>
</dbReference>
<protein>
    <submittedName>
        <fullName evidence="8">Efflux RND transporter periplasmic adaptor subunit</fullName>
    </submittedName>
</protein>
<dbReference type="Proteomes" id="UP001623852">
    <property type="component" value="Chromosome"/>
</dbReference>
<sequence length="404" mass="44887">MKKKRVLLITFLTIIAFLFLFAACAKKEETKVTREKAQTYTCPMHPQIVKNGPGTCPICGMDLVPFEKNNAQDFLILGASQQALANLRTMKVGENEFSNSSRLNGRLVTDPEQTVYVSSRVAGRIEVLYVKETGVPIRKGQPLYKIYSEQLSSLQQEYLVAAAQVSSFPEDKRFNQMKTAAKQKLLLYGQSEAQLSDLVKKQKVSPYVTYFAPNSGIIAELSVTEGQYVGEGGSIMKLEDYDRLWVEADVYPSDAHKIKTGQKVQVIVSGYEDQPQVMRVDFINPALQTSKQIMQLRGTIPNPSNQWQAGLQAVVLLPSSGQKNVLALPVDAVIRDGNGAHVWIEAEKGKYQPRMVTLGVETFDEVEITDGLKNGETVVVSGAYLLYSEFILKKGKNPMEGMKM</sequence>
<dbReference type="Gene3D" id="2.40.30.170">
    <property type="match status" value="1"/>
</dbReference>
<dbReference type="EMBL" id="CP150845">
    <property type="protein sequence ID" value="WYZ18563.1"/>
    <property type="molecule type" value="Genomic_DNA"/>
</dbReference>
<dbReference type="InterPro" id="IPR058790">
    <property type="entry name" value="BSH_CusB"/>
</dbReference>
<evidence type="ECO:0000259" key="5">
    <source>
        <dbReference type="Pfam" id="PF25919"/>
    </source>
</evidence>
<accession>A0ABZ2UAS4</accession>
<dbReference type="PROSITE" id="PS51257">
    <property type="entry name" value="PROKAR_LIPOPROTEIN"/>
    <property type="match status" value="1"/>
</dbReference>
<dbReference type="Gene3D" id="2.40.420.20">
    <property type="match status" value="1"/>
</dbReference>
<evidence type="ECO:0000256" key="1">
    <source>
        <dbReference type="ARBA" id="ARBA00009477"/>
    </source>
</evidence>
<evidence type="ECO:0000259" key="4">
    <source>
        <dbReference type="Pfam" id="PF19335"/>
    </source>
</evidence>
<feature type="domain" description="Heavy metal binding" evidence="4">
    <location>
        <begin position="40"/>
        <end position="65"/>
    </location>
</feature>
<dbReference type="InterPro" id="IPR006143">
    <property type="entry name" value="RND_pump_MFP"/>
</dbReference>
<organism evidence="8 9">
    <name type="scientific">Flavobacterium soyae</name>
    <dbReference type="NCBI Taxonomy" id="2903098"/>
    <lineage>
        <taxon>Bacteria</taxon>
        <taxon>Pseudomonadati</taxon>
        <taxon>Bacteroidota</taxon>
        <taxon>Flavobacteriia</taxon>
        <taxon>Flavobacteriales</taxon>
        <taxon>Flavobacteriaceae</taxon>
        <taxon>Flavobacterium</taxon>
    </lineage>
</organism>
<comment type="similarity">
    <text evidence="1">Belongs to the membrane fusion protein (MFP) (TC 8.A.1) family.</text>
</comment>
<evidence type="ECO:0000259" key="6">
    <source>
        <dbReference type="Pfam" id="PF25954"/>
    </source>
</evidence>
<evidence type="ECO:0000313" key="8">
    <source>
        <dbReference type="EMBL" id="WYZ18563.1"/>
    </source>
</evidence>
<feature type="chain" id="PRO_5045860489" evidence="3">
    <location>
        <begin position="23"/>
        <end position="404"/>
    </location>
</feature>
<dbReference type="InterPro" id="IPR051909">
    <property type="entry name" value="MFP_Cation_Efflux"/>
</dbReference>
<dbReference type="RefSeq" id="WP_406843469.1">
    <property type="nucleotide sequence ID" value="NZ_CP150845.1"/>
</dbReference>
<dbReference type="InterPro" id="IPR058627">
    <property type="entry name" value="MdtA-like_C"/>
</dbReference>
<gene>
    <name evidence="8" type="ORF">AABD74_15480</name>
</gene>
<dbReference type="NCBIfam" id="TIGR01730">
    <property type="entry name" value="RND_mfp"/>
    <property type="match status" value="1"/>
</dbReference>
<dbReference type="SUPFAM" id="SSF111369">
    <property type="entry name" value="HlyD-like secretion proteins"/>
    <property type="match status" value="1"/>
</dbReference>
<evidence type="ECO:0000256" key="2">
    <source>
        <dbReference type="ARBA" id="ARBA00022448"/>
    </source>
</evidence>
<dbReference type="PANTHER" id="PTHR30097:SF4">
    <property type="entry name" value="SLR6042 PROTEIN"/>
    <property type="match status" value="1"/>
</dbReference>
<evidence type="ECO:0000259" key="7">
    <source>
        <dbReference type="Pfam" id="PF25967"/>
    </source>
</evidence>
<reference evidence="8 9" key="1">
    <citation type="submission" date="2024-03" db="EMBL/GenBank/DDBJ databases">
        <title>Flavobacterium soyae.</title>
        <authorList>
            <person name="Zheng W."/>
        </authorList>
    </citation>
    <scope>NUCLEOTIDE SEQUENCE [LARGE SCALE GENOMIC DNA]</scope>
    <source>
        <strain evidence="8 9">55</strain>
    </source>
</reference>
<proteinExistence type="inferred from homology"/>